<dbReference type="RefSeq" id="WP_014415985.1">
    <property type="nucleotide sequence ID" value="NC_017059.1"/>
</dbReference>
<dbReference type="OrthoDB" id="7270820at2"/>
<sequence>MSFDRDTAEVKNWMNMFRWVVKLIRDEYGISEEKLTRHAHIDTDIGLSNEQLEEVVEIISKSFSITFPSGTLDELVKFEELCMLAAWMHGLYKRPEYLGDAYVAAVVALNPRAQA</sequence>
<dbReference type="AlphaFoldDB" id="H6SNM4"/>
<dbReference type="PATRIC" id="fig|1150469.3.peg.3096"/>
<dbReference type="STRING" id="1150469.RSPPHO_02729"/>
<evidence type="ECO:0000313" key="1">
    <source>
        <dbReference type="EMBL" id="CCG09355.1"/>
    </source>
</evidence>
<dbReference type="KEGG" id="rpm:RSPPHO_02729"/>
<accession>H6SNM4</accession>
<dbReference type="eggNOG" id="COG0236">
    <property type="taxonomic scope" value="Bacteria"/>
</dbReference>
<gene>
    <name evidence="1" type="ORF">RSPPHO_02729</name>
</gene>
<keyword evidence="2" id="KW-1185">Reference proteome</keyword>
<reference evidence="1 2" key="1">
    <citation type="submission" date="2012-02" db="EMBL/GenBank/DDBJ databases">
        <title>Shotgun genome sequence of Phaeospirillum photometricum DSM 122.</title>
        <authorList>
            <person name="Duquesne K."/>
            <person name="Sturgis J."/>
        </authorList>
    </citation>
    <scope>NUCLEOTIDE SEQUENCE [LARGE SCALE GENOMIC DNA]</scope>
    <source>
        <strain evidence="2">DSM122</strain>
    </source>
</reference>
<evidence type="ECO:0000313" key="2">
    <source>
        <dbReference type="Proteomes" id="UP000033220"/>
    </source>
</evidence>
<dbReference type="InterPro" id="IPR036736">
    <property type="entry name" value="ACP-like_sf"/>
</dbReference>
<evidence type="ECO:0008006" key="3">
    <source>
        <dbReference type="Google" id="ProtNLM"/>
    </source>
</evidence>
<dbReference type="Gene3D" id="1.10.1200.10">
    <property type="entry name" value="ACP-like"/>
    <property type="match status" value="1"/>
</dbReference>
<proteinExistence type="predicted"/>
<dbReference type="Proteomes" id="UP000033220">
    <property type="component" value="Chromosome DSM 122"/>
</dbReference>
<dbReference type="HOGENOM" id="CLU_2107122_0_0_5"/>
<organism evidence="1 2">
    <name type="scientific">Pararhodospirillum photometricum DSM 122</name>
    <dbReference type="NCBI Taxonomy" id="1150469"/>
    <lineage>
        <taxon>Bacteria</taxon>
        <taxon>Pseudomonadati</taxon>
        <taxon>Pseudomonadota</taxon>
        <taxon>Alphaproteobacteria</taxon>
        <taxon>Rhodospirillales</taxon>
        <taxon>Rhodospirillaceae</taxon>
        <taxon>Pararhodospirillum</taxon>
    </lineage>
</organism>
<protein>
    <recommendedName>
        <fullName evidence="3">Acyl carrier protein</fullName>
    </recommendedName>
</protein>
<dbReference type="EMBL" id="HE663493">
    <property type="protein sequence ID" value="CCG09355.1"/>
    <property type="molecule type" value="Genomic_DNA"/>
</dbReference>
<name>H6SNM4_PARPM</name>